<dbReference type="AlphaFoldDB" id="A0A814RN40"/>
<evidence type="ECO:0000313" key="2">
    <source>
        <dbReference type="Proteomes" id="UP000663889"/>
    </source>
</evidence>
<protein>
    <submittedName>
        <fullName evidence="1">Uncharacterized protein</fullName>
    </submittedName>
</protein>
<evidence type="ECO:0000313" key="1">
    <source>
        <dbReference type="EMBL" id="CAF1136453.1"/>
    </source>
</evidence>
<reference evidence="1" key="1">
    <citation type="submission" date="2021-02" db="EMBL/GenBank/DDBJ databases">
        <authorList>
            <person name="Nowell W R."/>
        </authorList>
    </citation>
    <scope>NUCLEOTIDE SEQUENCE</scope>
</reference>
<comment type="caution">
    <text evidence="1">The sequence shown here is derived from an EMBL/GenBank/DDBJ whole genome shotgun (WGS) entry which is preliminary data.</text>
</comment>
<dbReference type="Proteomes" id="UP000663889">
    <property type="component" value="Unassembled WGS sequence"/>
</dbReference>
<organism evidence="1 2">
    <name type="scientific">Rotaria sordida</name>
    <dbReference type="NCBI Taxonomy" id="392033"/>
    <lineage>
        <taxon>Eukaryota</taxon>
        <taxon>Metazoa</taxon>
        <taxon>Spiralia</taxon>
        <taxon>Gnathifera</taxon>
        <taxon>Rotifera</taxon>
        <taxon>Eurotatoria</taxon>
        <taxon>Bdelloidea</taxon>
        <taxon>Philodinida</taxon>
        <taxon>Philodinidae</taxon>
        <taxon>Rotaria</taxon>
    </lineage>
</organism>
<sequence length="212" mass="24743">MLLLSDSFGRHGKWGAKFEANSQRPYFEGHERDDVVKHRNEFINYLLTRKDFYYTITDGDTPMWNIATQNPHRIHIFHDESIFRSGGVSPKRCHMVSDFLVEHPSGPVFELSEDEWKQAVAKYKKLTVDSDVDYLSRTATASINIGTDAYFDNDTILNLRGKLPYKVKLAEIHEKLAKHPAFRKVTKLEMLARKYNMKIIYCPKYHCELNVI</sequence>
<name>A0A814RN40_9BILA</name>
<proteinExistence type="predicted"/>
<gene>
    <name evidence="1" type="ORF">SEV965_LOCUS17701</name>
</gene>
<dbReference type="EMBL" id="CAJNOU010001023">
    <property type="protein sequence ID" value="CAF1136453.1"/>
    <property type="molecule type" value="Genomic_DNA"/>
</dbReference>
<accession>A0A814RN40</accession>